<dbReference type="SUPFAM" id="SSF50129">
    <property type="entry name" value="GroES-like"/>
    <property type="match status" value="1"/>
</dbReference>
<accession>A0A8A3PAL9</accession>
<dbReference type="Gene3D" id="3.90.180.10">
    <property type="entry name" value="Medium-chain alcohol dehydrogenases, catalytic domain"/>
    <property type="match status" value="1"/>
</dbReference>
<organism evidence="3 4">
    <name type="scientific">Monilinia vaccinii-corymbosi</name>
    <dbReference type="NCBI Taxonomy" id="61207"/>
    <lineage>
        <taxon>Eukaryota</taxon>
        <taxon>Fungi</taxon>
        <taxon>Dikarya</taxon>
        <taxon>Ascomycota</taxon>
        <taxon>Pezizomycotina</taxon>
        <taxon>Leotiomycetes</taxon>
        <taxon>Helotiales</taxon>
        <taxon>Sclerotiniaceae</taxon>
        <taxon>Monilinia</taxon>
    </lineage>
</organism>
<dbReference type="SMART" id="SM00829">
    <property type="entry name" value="PKS_ER"/>
    <property type="match status" value="1"/>
</dbReference>
<dbReference type="InterPro" id="IPR013154">
    <property type="entry name" value="ADH-like_N"/>
</dbReference>
<evidence type="ECO:0000256" key="1">
    <source>
        <dbReference type="ARBA" id="ARBA00022679"/>
    </source>
</evidence>
<protein>
    <recommendedName>
        <fullName evidence="2">Enoyl reductase (ER) domain-containing protein</fullName>
    </recommendedName>
</protein>
<proteinExistence type="predicted"/>
<keyword evidence="4" id="KW-1185">Reference proteome</keyword>
<dbReference type="InterPro" id="IPR011032">
    <property type="entry name" value="GroES-like_sf"/>
</dbReference>
<sequence>MTKQMPFSSDIPMIVDFETPGLVSSLYFKKDSSLFTPLDDEFIEVETCAIGLNWKDIAVSTGRIDMDFFSSECSGIVTQCGKKVHSLRPGDRVYCLAWGKFDMASVPMTFCTAVYALKHLARLRNGDTILIQSATGGVGLVAIQIAQSVSAEIFTTVGTENKVQYLVKTCHIQRERIFSSRDLKDIARLKAAVSGRGFDVILSSSNGDMLHETCRLIAARGRFVDVGRVDVQNHSTLAMEMFSRNASFSSFDLSSMVFQDPQFCSELFEEVGTLFCQGAIRPIPQITVFDVSDLDQALLYFSRGQHIGKIVVTYENKNSMVKMIPPPPQARFDHDAEYVIAGGLGGLGRCILQ</sequence>
<dbReference type="CDD" id="cd05195">
    <property type="entry name" value="enoyl_red"/>
    <property type="match status" value="1"/>
</dbReference>
<gene>
    <name evidence="3" type="ORF">DSL72_001476</name>
</gene>
<feature type="domain" description="Enoyl reductase (ER)" evidence="2">
    <location>
        <begin position="21"/>
        <end position="312"/>
    </location>
</feature>
<evidence type="ECO:0000313" key="4">
    <source>
        <dbReference type="Proteomes" id="UP000672032"/>
    </source>
</evidence>
<dbReference type="PANTHER" id="PTHR45681:SF6">
    <property type="entry name" value="POLYKETIDE SYNTHASE 37"/>
    <property type="match status" value="1"/>
</dbReference>
<dbReference type="Pfam" id="PF08240">
    <property type="entry name" value="ADH_N"/>
    <property type="match status" value="1"/>
</dbReference>
<dbReference type="GO" id="GO:0016491">
    <property type="term" value="F:oxidoreductase activity"/>
    <property type="evidence" value="ECO:0007669"/>
    <property type="project" value="InterPro"/>
</dbReference>
<dbReference type="PANTHER" id="PTHR45681">
    <property type="entry name" value="POLYKETIDE SYNTHASE 44-RELATED"/>
    <property type="match status" value="1"/>
</dbReference>
<dbReference type="Pfam" id="PF13602">
    <property type="entry name" value="ADH_zinc_N_2"/>
    <property type="match status" value="1"/>
</dbReference>
<dbReference type="OrthoDB" id="3565206at2759"/>
<reference evidence="3" key="1">
    <citation type="submission" date="2020-10" db="EMBL/GenBank/DDBJ databases">
        <title>Genome Sequence of Monilinia vaccinii-corymbosi Sheds Light on Mummy Berry Disease Infection of Blueberry and Mating Type.</title>
        <authorList>
            <person name="Yow A.G."/>
            <person name="Zhang Y."/>
            <person name="Bansal K."/>
            <person name="Eacker S.M."/>
            <person name="Sullivan S."/>
            <person name="Liachko I."/>
            <person name="Cubeta M.A."/>
            <person name="Rollins J.A."/>
            <person name="Ashrafi H."/>
        </authorList>
    </citation>
    <scope>NUCLEOTIDE SEQUENCE</scope>
    <source>
        <strain evidence="3">RL-1</strain>
    </source>
</reference>
<dbReference type="AlphaFoldDB" id="A0A8A3PAL9"/>
<dbReference type="SUPFAM" id="SSF51735">
    <property type="entry name" value="NAD(P)-binding Rossmann-fold domains"/>
    <property type="match status" value="1"/>
</dbReference>
<name>A0A8A3PAL9_9HELO</name>
<dbReference type="InterPro" id="IPR020843">
    <property type="entry name" value="ER"/>
</dbReference>
<dbReference type="InterPro" id="IPR036291">
    <property type="entry name" value="NAD(P)-bd_dom_sf"/>
</dbReference>
<keyword evidence="1" id="KW-0808">Transferase</keyword>
<evidence type="ECO:0000259" key="2">
    <source>
        <dbReference type="SMART" id="SM00829"/>
    </source>
</evidence>
<dbReference type="InterPro" id="IPR050444">
    <property type="entry name" value="Polyketide_Synthase"/>
</dbReference>
<evidence type="ECO:0000313" key="3">
    <source>
        <dbReference type="EMBL" id="QSZ31907.1"/>
    </source>
</evidence>
<dbReference type="GO" id="GO:0016740">
    <property type="term" value="F:transferase activity"/>
    <property type="evidence" value="ECO:0007669"/>
    <property type="project" value="UniProtKB-KW"/>
</dbReference>
<dbReference type="EMBL" id="CP063406">
    <property type="protein sequence ID" value="QSZ31907.1"/>
    <property type="molecule type" value="Genomic_DNA"/>
</dbReference>
<dbReference type="Proteomes" id="UP000672032">
    <property type="component" value="Chromosome 2"/>
</dbReference>